<dbReference type="InterPro" id="IPR025202">
    <property type="entry name" value="PLD-like_dom"/>
</dbReference>
<reference evidence="10 11" key="1">
    <citation type="submission" date="2021-09" db="EMBL/GenBank/DDBJ databases">
        <title>Whole genome sequence of Nocardioides sp. GBK3QG-3.</title>
        <authorList>
            <person name="Tuo L."/>
        </authorList>
    </citation>
    <scope>NUCLEOTIDE SEQUENCE [LARGE SCALE GENOMIC DNA]</scope>
    <source>
        <strain evidence="10 11">GBK3QG-3</strain>
    </source>
</reference>
<dbReference type="InterPro" id="IPR051406">
    <property type="entry name" value="PLD_domain"/>
</dbReference>
<dbReference type="PANTHER" id="PTHR43856:SF1">
    <property type="entry name" value="MITOCHONDRIAL CARDIOLIPIN HYDROLASE"/>
    <property type="match status" value="1"/>
</dbReference>
<dbReference type="EC" id="3.1.4.4" evidence="3"/>
<evidence type="ECO:0000313" key="10">
    <source>
        <dbReference type="EMBL" id="MBZ5737306.1"/>
    </source>
</evidence>
<feature type="region of interest" description="Disordered" evidence="7">
    <location>
        <begin position="406"/>
        <end position="435"/>
    </location>
</feature>
<name>A0ABS7U8L1_9ACTN</name>
<dbReference type="EMBL" id="JAIQZJ010000001">
    <property type="protein sequence ID" value="MBZ5737306.1"/>
    <property type="molecule type" value="Genomic_DNA"/>
</dbReference>
<evidence type="ECO:0000256" key="2">
    <source>
        <dbReference type="ARBA" id="ARBA00008664"/>
    </source>
</evidence>
<keyword evidence="5" id="KW-0442">Lipid degradation</keyword>
<feature type="domain" description="Phospholipase D-like" evidence="9">
    <location>
        <begin position="65"/>
        <end position="201"/>
    </location>
</feature>
<keyword evidence="6" id="KW-0443">Lipid metabolism</keyword>
<evidence type="ECO:0000256" key="5">
    <source>
        <dbReference type="ARBA" id="ARBA00022963"/>
    </source>
</evidence>
<comment type="catalytic activity">
    <reaction evidence="1">
        <text>a 1,2-diacyl-sn-glycero-3-phosphocholine + H2O = a 1,2-diacyl-sn-glycero-3-phosphate + choline + H(+)</text>
        <dbReference type="Rhea" id="RHEA:14445"/>
        <dbReference type="ChEBI" id="CHEBI:15354"/>
        <dbReference type="ChEBI" id="CHEBI:15377"/>
        <dbReference type="ChEBI" id="CHEBI:15378"/>
        <dbReference type="ChEBI" id="CHEBI:57643"/>
        <dbReference type="ChEBI" id="CHEBI:58608"/>
        <dbReference type="EC" id="3.1.4.4"/>
    </reaction>
</comment>
<feature type="chain" id="PRO_5046859350" description="phospholipase D" evidence="8">
    <location>
        <begin position="32"/>
        <end position="471"/>
    </location>
</feature>
<gene>
    <name evidence="10" type="ORF">K8U61_03945</name>
</gene>
<dbReference type="SUPFAM" id="SSF56024">
    <property type="entry name" value="Phospholipase D/nuclease"/>
    <property type="match status" value="1"/>
</dbReference>
<dbReference type="Pfam" id="PF13091">
    <property type="entry name" value="PLDc_2"/>
    <property type="match status" value="1"/>
</dbReference>
<dbReference type="Proteomes" id="UP000780875">
    <property type="component" value="Unassembled WGS sequence"/>
</dbReference>
<organism evidence="10 11">
    <name type="scientific">Nocardioides mangrovi</name>
    <dbReference type="NCBI Taxonomy" id="2874580"/>
    <lineage>
        <taxon>Bacteria</taxon>
        <taxon>Bacillati</taxon>
        <taxon>Actinomycetota</taxon>
        <taxon>Actinomycetes</taxon>
        <taxon>Propionibacteriales</taxon>
        <taxon>Nocardioidaceae</taxon>
        <taxon>Nocardioides</taxon>
    </lineage>
</organism>
<evidence type="ECO:0000256" key="8">
    <source>
        <dbReference type="SAM" id="SignalP"/>
    </source>
</evidence>
<dbReference type="PANTHER" id="PTHR43856">
    <property type="entry name" value="CARDIOLIPIN HYDROLASE"/>
    <property type="match status" value="1"/>
</dbReference>
<keyword evidence="8" id="KW-0732">Signal</keyword>
<evidence type="ECO:0000256" key="6">
    <source>
        <dbReference type="ARBA" id="ARBA00023098"/>
    </source>
</evidence>
<proteinExistence type="inferred from homology"/>
<sequence>MRSPMRAARLLALLVTIGLLALPMTASPASATPDHFTPHAGPTFNSPIGNTQTRRTIFRKILRSVNSAPHGSRIHFFTWNFLTREGTDALLRAQSRGVTVRIIMDAKNNSDEVPNQPFRRLKNGLRKGNKGIDRKSNLSWARTCQGSCRGKTGSAHAKFFLFSQAGKAHNVAMQGSANLTLASTNNQWNDIYTTVRNKDVYNFWLARFQEAQQDKPLKRPFASARFGATRQIMFPLAGKTRKGKTPKDPVMQLLNQVTCRRATNTANHRTTLRIAPDVIRKERGMRLAQKVRQLWQNGCNIHIGYTVVGVAIGKLLRSQSGRGPVPMKHLVQDFNGDGEFDNYFHLKAMSIVGNVGGDRGNYVVLNGSANWSGLARSSDENLGIYWNKALTLRYQDHLDYWYDNFPKSEPSDTTSNGTTGGNGTTTARRGAVDAQDTGDELVFGSGKNAVLEDGTPYSTTGVNPYAHMDSD</sequence>
<protein>
    <recommendedName>
        <fullName evidence="3">phospholipase D</fullName>
        <ecNumber evidence="3">3.1.4.4</ecNumber>
    </recommendedName>
</protein>
<dbReference type="Gene3D" id="3.30.870.10">
    <property type="entry name" value="Endonuclease Chain A"/>
    <property type="match status" value="1"/>
</dbReference>
<evidence type="ECO:0000256" key="7">
    <source>
        <dbReference type="SAM" id="MobiDB-lite"/>
    </source>
</evidence>
<comment type="caution">
    <text evidence="10">The sequence shown here is derived from an EMBL/GenBank/DDBJ whole genome shotgun (WGS) entry which is preliminary data.</text>
</comment>
<accession>A0ABS7U8L1</accession>
<keyword evidence="4" id="KW-0378">Hydrolase</keyword>
<comment type="similarity">
    <text evidence="2">Belongs to the phospholipase D family.</text>
</comment>
<evidence type="ECO:0000313" key="11">
    <source>
        <dbReference type="Proteomes" id="UP000780875"/>
    </source>
</evidence>
<evidence type="ECO:0000256" key="3">
    <source>
        <dbReference type="ARBA" id="ARBA00012027"/>
    </source>
</evidence>
<keyword evidence="11" id="KW-1185">Reference proteome</keyword>
<evidence type="ECO:0000259" key="9">
    <source>
        <dbReference type="Pfam" id="PF13091"/>
    </source>
</evidence>
<evidence type="ECO:0000256" key="4">
    <source>
        <dbReference type="ARBA" id="ARBA00022801"/>
    </source>
</evidence>
<evidence type="ECO:0000256" key="1">
    <source>
        <dbReference type="ARBA" id="ARBA00000798"/>
    </source>
</evidence>
<feature type="signal peptide" evidence="8">
    <location>
        <begin position="1"/>
        <end position="31"/>
    </location>
</feature>